<keyword evidence="10" id="KW-1185">Reference proteome</keyword>
<keyword evidence="3 7" id="KW-0812">Transmembrane</keyword>
<feature type="domain" description="Amino acid transporter transmembrane" evidence="8">
    <location>
        <begin position="70"/>
        <end position="484"/>
    </location>
</feature>
<evidence type="ECO:0000256" key="7">
    <source>
        <dbReference type="SAM" id="Phobius"/>
    </source>
</evidence>
<feature type="transmembrane region" description="Helical" evidence="7">
    <location>
        <begin position="266"/>
        <end position="288"/>
    </location>
</feature>
<feature type="transmembrane region" description="Helical" evidence="7">
    <location>
        <begin position="103"/>
        <end position="123"/>
    </location>
</feature>
<dbReference type="Proteomes" id="UP001632038">
    <property type="component" value="Unassembled WGS sequence"/>
</dbReference>
<feature type="transmembrane region" description="Helical" evidence="7">
    <location>
        <begin position="309"/>
        <end position="332"/>
    </location>
</feature>
<accession>A0ABD3B9H2</accession>
<protein>
    <recommendedName>
        <fullName evidence="8">Amino acid transporter transmembrane domain-containing protein</fullName>
    </recommendedName>
</protein>
<evidence type="ECO:0000256" key="4">
    <source>
        <dbReference type="ARBA" id="ARBA00022970"/>
    </source>
</evidence>
<feature type="transmembrane region" description="Helical" evidence="7">
    <location>
        <begin position="426"/>
        <end position="447"/>
    </location>
</feature>
<evidence type="ECO:0000256" key="5">
    <source>
        <dbReference type="ARBA" id="ARBA00022989"/>
    </source>
</evidence>
<evidence type="ECO:0000313" key="10">
    <source>
        <dbReference type="Proteomes" id="UP001632038"/>
    </source>
</evidence>
<dbReference type="PANTHER" id="PTHR48017">
    <property type="entry name" value="OS05G0424000 PROTEIN-RELATED"/>
    <property type="match status" value="1"/>
</dbReference>
<dbReference type="Pfam" id="PF01490">
    <property type="entry name" value="Aa_trans"/>
    <property type="match status" value="1"/>
</dbReference>
<evidence type="ECO:0000256" key="3">
    <source>
        <dbReference type="ARBA" id="ARBA00022692"/>
    </source>
</evidence>
<keyword evidence="4" id="KW-0029">Amino-acid transport</keyword>
<dbReference type="GO" id="GO:0016020">
    <property type="term" value="C:membrane"/>
    <property type="evidence" value="ECO:0007669"/>
    <property type="project" value="UniProtKB-SubCell"/>
</dbReference>
<feature type="transmembrane region" description="Helical" evidence="7">
    <location>
        <begin position="357"/>
        <end position="379"/>
    </location>
</feature>
<comment type="subcellular location">
    <subcellularLocation>
        <location evidence="1">Membrane</location>
    </subcellularLocation>
</comment>
<evidence type="ECO:0000259" key="8">
    <source>
        <dbReference type="Pfam" id="PF01490"/>
    </source>
</evidence>
<dbReference type="GO" id="GO:0006865">
    <property type="term" value="P:amino acid transport"/>
    <property type="evidence" value="ECO:0007669"/>
    <property type="project" value="UniProtKB-KW"/>
</dbReference>
<evidence type="ECO:0000256" key="1">
    <source>
        <dbReference type="ARBA" id="ARBA00004370"/>
    </source>
</evidence>
<feature type="transmembrane region" description="Helical" evidence="7">
    <location>
        <begin position="459"/>
        <end position="485"/>
    </location>
</feature>
<evidence type="ECO:0000256" key="6">
    <source>
        <dbReference type="ARBA" id="ARBA00023136"/>
    </source>
</evidence>
<keyword evidence="6 7" id="KW-0472">Membrane</keyword>
<feature type="transmembrane region" description="Helical" evidence="7">
    <location>
        <begin position="76"/>
        <end position="97"/>
    </location>
</feature>
<name>A0ABD3B9H2_9LAMI</name>
<keyword evidence="5 7" id="KW-1133">Transmembrane helix</keyword>
<dbReference type="InterPro" id="IPR013057">
    <property type="entry name" value="AA_transpt_TM"/>
</dbReference>
<sequence length="497" mass="55119">MAEPTIIRFDRILSSKVTPVMTAETLTETISEEHVISVLESTSPIDGAGDEFSGERNPHDRWLPITESRNGSTLRAVFHLLCSGIGYQALLLPIAFISLGWSWGIICLSLAFSWQLYTTWLLVNLHEPSPQTGIRCSRYLHLLIVSFGEKMAKLLGLFPTMYLSTGTCIVFIITGGNVMELLFETICDDDLDCIAKTLTGAQWFLLFMCIAVFAAQFFPNLNSLAVVSAIGSITAVSCCFLLWIMSVDKGRVHDHVKTDGDDDGSGFRDVLTGFAIIAAAFRGHNLVLEIQGTIPTSRKKRSRVSMWRGVIISYLLIAMCMYPIAIVGHWAYENKVYPNLGILTSFIKFHQKSTSKFVTGAICLTAIIHYLCAYQIYAMPAFDNFERIYVMKKNKACPRWVRSGIKVLFGGFTYFVSVALPFLPSLGLFIGSLALPLTLVYPCMMWIAVKKPVRFSLMWCINVGLGFIGIVFCGVCAGGALWSLIVDGLDANFFKPK</sequence>
<reference evidence="10" key="1">
    <citation type="journal article" date="2024" name="IScience">
        <title>Strigolactones Initiate the Formation of Haustorium-like Structures in Castilleja.</title>
        <authorList>
            <person name="Buerger M."/>
            <person name="Peterson D."/>
            <person name="Chory J."/>
        </authorList>
    </citation>
    <scope>NUCLEOTIDE SEQUENCE [LARGE SCALE GENOMIC DNA]</scope>
</reference>
<dbReference type="EMBL" id="JAVIJP010000107">
    <property type="protein sequence ID" value="KAL3613912.1"/>
    <property type="molecule type" value="Genomic_DNA"/>
</dbReference>
<feature type="transmembrane region" description="Helical" evidence="7">
    <location>
        <begin position="225"/>
        <end position="246"/>
    </location>
</feature>
<proteinExistence type="predicted"/>
<evidence type="ECO:0000256" key="2">
    <source>
        <dbReference type="ARBA" id="ARBA00022448"/>
    </source>
</evidence>
<feature type="transmembrane region" description="Helical" evidence="7">
    <location>
        <begin position="400"/>
        <end position="420"/>
    </location>
</feature>
<comment type="caution">
    <text evidence="9">The sequence shown here is derived from an EMBL/GenBank/DDBJ whole genome shotgun (WGS) entry which is preliminary data.</text>
</comment>
<gene>
    <name evidence="9" type="ORF">CASFOL_041986</name>
</gene>
<keyword evidence="2" id="KW-0813">Transport</keyword>
<evidence type="ECO:0000313" key="9">
    <source>
        <dbReference type="EMBL" id="KAL3613912.1"/>
    </source>
</evidence>
<feature type="transmembrane region" description="Helical" evidence="7">
    <location>
        <begin position="154"/>
        <end position="173"/>
    </location>
</feature>
<dbReference type="AlphaFoldDB" id="A0ABD3B9H2"/>
<organism evidence="9 10">
    <name type="scientific">Castilleja foliolosa</name>
    <dbReference type="NCBI Taxonomy" id="1961234"/>
    <lineage>
        <taxon>Eukaryota</taxon>
        <taxon>Viridiplantae</taxon>
        <taxon>Streptophyta</taxon>
        <taxon>Embryophyta</taxon>
        <taxon>Tracheophyta</taxon>
        <taxon>Spermatophyta</taxon>
        <taxon>Magnoliopsida</taxon>
        <taxon>eudicotyledons</taxon>
        <taxon>Gunneridae</taxon>
        <taxon>Pentapetalae</taxon>
        <taxon>asterids</taxon>
        <taxon>lamiids</taxon>
        <taxon>Lamiales</taxon>
        <taxon>Orobanchaceae</taxon>
        <taxon>Pedicularideae</taxon>
        <taxon>Castillejinae</taxon>
        <taxon>Castilleja</taxon>
    </lineage>
</organism>
<feature type="transmembrane region" description="Helical" evidence="7">
    <location>
        <begin position="200"/>
        <end position="218"/>
    </location>
</feature>